<evidence type="ECO:0000313" key="4">
    <source>
        <dbReference type="Proteomes" id="UP000177791"/>
    </source>
</evidence>
<name>A0A1G1T7X3_9BACT</name>
<dbReference type="Proteomes" id="UP000177791">
    <property type="component" value="Unassembled WGS sequence"/>
</dbReference>
<dbReference type="STRING" id="1908236.BEN48_00825"/>
<evidence type="ECO:0000259" key="2">
    <source>
        <dbReference type="Pfam" id="PF03544"/>
    </source>
</evidence>
<reference evidence="3 4" key="1">
    <citation type="submission" date="2016-08" db="EMBL/GenBank/DDBJ databases">
        <title>Hymenobacter coccineus sp. nov., Hymenobacter lapidarius sp. nov. and Hymenobacter glacialis sp. nov., isolated from Antarctic soil.</title>
        <authorList>
            <person name="Sedlacek I."/>
            <person name="Kralova S."/>
            <person name="Kyrova K."/>
            <person name="Maslanova I."/>
            <person name="Stankova E."/>
            <person name="Vrbovska V."/>
            <person name="Nemec M."/>
            <person name="Bartak M."/>
            <person name="Svec P."/>
            <person name="Busse H.-J."/>
            <person name="Pantucek R."/>
        </authorList>
    </citation>
    <scope>NUCLEOTIDE SEQUENCE [LARGE SCALE GENOMIC DNA]</scope>
    <source>
        <strain evidence="3 4">CCM 8648</strain>
    </source>
</reference>
<dbReference type="Gene3D" id="3.30.1150.10">
    <property type="match status" value="1"/>
</dbReference>
<protein>
    <recommendedName>
        <fullName evidence="2">TonB C-terminal domain-containing protein</fullName>
    </recommendedName>
</protein>
<dbReference type="SUPFAM" id="SSF82185">
    <property type="entry name" value="Histone H3 K4-specific methyltransferase SET7/9 N-terminal domain"/>
    <property type="match status" value="1"/>
</dbReference>
<accession>A0A1G1T7X3</accession>
<proteinExistence type="predicted"/>
<evidence type="ECO:0000256" key="1">
    <source>
        <dbReference type="SAM" id="MobiDB-lite"/>
    </source>
</evidence>
<dbReference type="AlphaFoldDB" id="A0A1G1T7X3"/>
<feature type="compositionally biased region" description="Basic and acidic residues" evidence="1">
    <location>
        <begin position="251"/>
        <end position="260"/>
    </location>
</feature>
<gene>
    <name evidence="3" type="ORF">BEN48_00825</name>
</gene>
<dbReference type="GO" id="GO:0055085">
    <property type="term" value="P:transmembrane transport"/>
    <property type="evidence" value="ECO:0007669"/>
    <property type="project" value="InterPro"/>
</dbReference>
<dbReference type="InterPro" id="IPR011652">
    <property type="entry name" value="MORN_2"/>
</dbReference>
<dbReference type="Gene3D" id="2.20.110.10">
    <property type="entry name" value="Histone H3 K4-specific methyltransferase SET7/9 N-terminal domain"/>
    <property type="match status" value="1"/>
</dbReference>
<dbReference type="Pfam" id="PF03544">
    <property type="entry name" value="TonB_C"/>
    <property type="match status" value="1"/>
</dbReference>
<feature type="domain" description="TonB C-terminal" evidence="2">
    <location>
        <begin position="177"/>
        <end position="237"/>
    </location>
</feature>
<organism evidence="3 4">
    <name type="scientific">Hymenobacter glacialis</name>
    <dbReference type="NCBI Taxonomy" id="1908236"/>
    <lineage>
        <taxon>Bacteria</taxon>
        <taxon>Pseudomonadati</taxon>
        <taxon>Bacteroidota</taxon>
        <taxon>Cytophagia</taxon>
        <taxon>Cytophagales</taxon>
        <taxon>Hymenobacteraceae</taxon>
        <taxon>Hymenobacter</taxon>
    </lineage>
</organism>
<feature type="region of interest" description="Disordered" evidence="1">
    <location>
        <begin position="245"/>
        <end position="268"/>
    </location>
</feature>
<dbReference type="Pfam" id="PF07661">
    <property type="entry name" value="MORN_2"/>
    <property type="match status" value="2"/>
</dbReference>
<dbReference type="EMBL" id="MDZC01000046">
    <property type="protein sequence ID" value="OGX86934.1"/>
    <property type="molecule type" value="Genomic_DNA"/>
</dbReference>
<comment type="caution">
    <text evidence="3">The sequence shown here is derived from an EMBL/GenBank/DDBJ whole genome shotgun (WGS) entry which is preliminary data.</text>
</comment>
<keyword evidence="4" id="KW-1185">Reference proteome</keyword>
<sequence>MPLLNASFFKADFSTAYADDSTAYCVETTLRDSLSGMMRVYYPSGKLKQFVPYGDVRQRIIYGTLSNWYENGAMRSKEDFVMGKRHGDLLTYYPDGTLKRREQYVHGRGSVGSCYAPDGSPIPYFGYEQLPLYPGGESVLLKEITGGARLNAKETAEMRQEIAQVVTMRHQIWKREVLVELLVAKDGHLADAKIVQSGSSYLGTATLRSVAQLKRQFMPARLDGQAVESRFIVLVSYMLEMPYTPGRSRRPHETAADNYHRPPGLSGQ</sequence>
<evidence type="ECO:0000313" key="3">
    <source>
        <dbReference type="EMBL" id="OGX86934.1"/>
    </source>
</evidence>
<dbReference type="InterPro" id="IPR037682">
    <property type="entry name" value="TonB_C"/>
</dbReference>
<dbReference type="SUPFAM" id="SSF74653">
    <property type="entry name" value="TolA/TonB C-terminal domain"/>
    <property type="match status" value="1"/>
</dbReference>